<dbReference type="OMA" id="ATNFFKW"/>
<dbReference type="Pfam" id="PF04311">
    <property type="entry name" value="DUF459"/>
    <property type="match status" value="1"/>
</dbReference>
<feature type="region of interest" description="Disordered" evidence="1">
    <location>
        <begin position="343"/>
        <end position="363"/>
    </location>
</feature>
<feature type="compositionally biased region" description="Basic and acidic residues" evidence="1">
    <location>
        <begin position="352"/>
        <end position="363"/>
    </location>
</feature>
<gene>
    <name evidence="2" type="ORF">NCTC12860_01161</name>
</gene>
<dbReference type="InterPro" id="IPR007407">
    <property type="entry name" value="DUF459"/>
</dbReference>
<dbReference type="CDD" id="cd01829">
    <property type="entry name" value="SGNH_hydrolase_peri2"/>
    <property type="match status" value="1"/>
</dbReference>
<proteinExistence type="predicted"/>
<organism evidence="2 3">
    <name type="scientific">Bartonella grahamii</name>
    <dbReference type="NCBI Taxonomy" id="33045"/>
    <lineage>
        <taxon>Bacteria</taxon>
        <taxon>Pseudomonadati</taxon>
        <taxon>Pseudomonadota</taxon>
        <taxon>Alphaproteobacteria</taxon>
        <taxon>Hyphomicrobiales</taxon>
        <taxon>Bartonellaceae</taxon>
        <taxon>Bartonella</taxon>
    </lineage>
</organism>
<evidence type="ECO:0000313" key="2">
    <source>
        <dbReference type="EMBL" id="SSZ40017.1"/>
    </source>
</evidence>
<reference evidence="2 3" key="1">
    <citation type="submission" date="2018-06" db="EMBL/GenBank/DDBJ databases">
        <authorList>
            <consortium name="Pathogen Informatics"/>
            <person name="Doyle S."/>
        </authorList>
    </citation>
    <scope>NUCLEOTIDE SEQUENCE [LARGE SCALE GENOMIC DNA]</scope>
    <source>
        <strain evidence="2 3">NCTC12860</strain>
    </source>
</reference>
<name>A0A336NCW4_BARGR</name>
<dbReference type="SUPFAM" id="SSF52266">
    <property type="entry name" value="SGNH hydrolase"/>
    <property type="match status" value="1"/>
</dbReference>
<sequence length="363" mass="41633">METTVLSSVRLIYLTLLLVSLSIVGIIQPSPSKATNFFKWLSQHNKQTQQPPQIIEQKIDKPQKKIVTQKNIQKLKNENAKRILVIGDFTASAVADALKKFFINNSDIVIMNNTMPASGLVRTDYYSWQSNISKLIDQNNPDVIIMMIGANDNQPITDSYSTINTDQSEWMHIYKQRIIEIAESLHASRKSWIWISQPAFRNDLLTQKMKNFNALYKQETETAGGYFLDIWSGFSDEEGNFSFSGYDINGRITKLRTNNGVHFTSEGKKKLASYLEKPLKNILNFYAFSHENPYSTDQAIQKLIQESENKVQSNIMRQPPMSLDDMAQQNTQLLGKRKSSFIKKSWFPPNGHQKDRADNFSFP</sequence>
<dbReference type="Proteomes" id="UP000253846">
    <property type="component" value="Unassembled WGS sequence"/>
</dbReference>
<dbReference type="EMBL" id="UFTD01000002">
    <property type="protein sequence ID" value="SSZ40017.1"/>
    <property type="molecule type" value="Genomic_DNA"/>
</dbReference>
<dbReference type="GO" id="GO:0016788">
    <property type="term" value="F:hydrolase activity, acting on ester bonds"/>
    <property type="evidence" value="ECO:0007669"/>
    <property type="project" value="UniProtKB-ARBA"/>
</dbReference>
<protein>
    <submittedName>
        <fullName evidence="2">Protein of uncharacterized function (DUF459)</fullName>
    </submittedName>
</protein>
<dbReference type="AlphaFoldDB" id="A0A336NCW4"/>
<evidence type="ECO:0000256" key="1">
    <source>
        <dbReference type="SAM" id="MobiDB-lite"/>
    </source>
</evidence>
<accession>A0A336NCW4</accession>
<dbReference type="InterPro" id="IPR036514">
    <property type="entry name" value="SGNH_hydro_sf"/>
</dbReference>
<dbReference type="Gene3D" id="3.40.50.1110">
    <property type="entry name" value="SGNH hydrolase"/>
    <property type="match status" value="1"/>
</dbReference>
<evidence type="ECO:0000313" key="3">
    <source>
        <dbReference type="Proteomes" id="UP000253846"/>
    </source>
</evidence>